<sequence>MSTIKMILLSGWYIKENLNILQFSQCLLIAVKNILQQYQIYRTDQVQNLKEFLYGRIFFSKVKDFNISLQISGKGKFAKSAFNKIKFEDAKCDQKNESTIQQIQINNLLNNQAFVNRKEIIFGRYKLLSNNGFIFCQKNFFLIIQQPKSLQIQNQIVILMCYCYLLQKKMLCIGIQNNQLV</sequence>
<name>A0A8S1RPS3_9CILI</name>
<proteinExistence type="predicted"/>
<gene>
    <name evidence="1" type="ORF">PSON_ATCC_30995.1.T3240001</name>
</gene>
<dbReference type="Proteomes" id="UP000692954">
    <property type="component" value="Unassembled WGS sequence"/>
</dbReference>
<dbReference type="EMBL" id="CAJJDN010000324">
    <property type="protein sequence ID" value="CAD8130751.1"/>
    <property type="molecule type" value="Genomic_DNA"/>
</dbReference>
<dbReference type="AlphaFoldDB" id="A0A8S1RPS3"/>
<evidence type="ECO:0000313" key="1">
    <source>
        <dbReference type="EMBL" id="CAD8130751.1"/>
    </source>
</evidence>
<protein>
    <submittedName>
        <fullName evidence="1">Uncharacterized protein</fullName>
    </submittedName>
</protein>
<comment type="caution">
    <text evidence="1">The sequence shown here is derived from an EMBL/GenBank/DDBJ whole genome shotgun (WGS) entry which is preliminary data.</text>
</comment>
<reference evidence="1" key="1">
    <citation type="submission" date="2021-01" db="EMBL/GenBank/DDBJ databases">
        <authorList>
            <consortium name="Genoscope - CEA"/>
            <person name="William W."/>
        </authorList>
    </citation>
    <scope>NUCLEOTIDE SEQUENCE</scope>
</reference>
<keyword evidence="2" id="KW-1185">Reference proteome</keyword>
<organism evidence="1 2">
    <name type="scientific">Paramecium sonneborni</name>
    <dbReference type="NCBI Taxonomy" id="65129"/>
    <lineage>
        <taxon>Eukaryota</taxon>
        <taxon>Sar</taxon>
        <taxon>Alveolata</taxon>
        <taxon>Ciliophora</taxon>
        <taxon>Intramacronucleata</taxon>
        <taxon>Oligohymenophorea</taxon>
        <taxon>Peniculida</taxon>
        <taxon>Parameciidae</taxon>
        <taxon>Paramecium</taxon>
    </lineage>
</organism>
<accession>A0A8S1RPS3</accession>
<evidence type="ECO:0000313" key="2">
    <source>
        <dbReference type="Proteomes" id="UP000692954"/>
    </source>
</evidence>